<keyword evidence="1" id="KW-1133">Transmembrane helix</keyword>
<evidence type="ECO:0000313" key="2">
    <source>
        <dbReference type="EMBL" id="OHU46057.1"/>
    </source>
</evidence>
<keyword evidence="1" id="KW-0812">Transmembrane</keyword>
<gene>
    <name evidence="2" type="ORF">BKG82_28020</name>
</gene>
<dbReference type="EMBL" id="MLIQ01000049">
    <property type="protein sequence ID" value="OHU46057.1"/>
    <property type="molecule type" value="Genomic_DNA"/>
</dbReference>
<accession>A0A1S1LKA0</accession>
<comment type="caution">
    <text evidence="2">The sequence shown here is derived from an EMBL/GenBank/DDBJ whole genome shotgun (WGS) entry which is preliminary data.</text>
</comment>
<evidence type="ECO:0000256" key="1">
    <source>
        <dbReference type="SAM" id="Phobius"/>
    </source>
</evidence>
<keyword evidence="1" id="KW-0472">Membrane</keyword>
<organism evidence="2 3">
    <name type="scientific">Mycobacteroides chelonae</name>
    <name type="common">Mycobacterium chelonae</name>
    <dbReference type="NCBI Taxonomy" id="1774"/>
    <lineage>
        <taxon>Bacteria</taxon>
        <taxon>Bacillati</taxon>
        <taxon>Actinomycetota</taxon>
        <taxon>Actinomycetes</taxon>
        <taxon>Mycobacteriales</taxon>
        <taxon>Mycobacteriaceae</taxon>
        <taxon>Mycobacteroides</taxon>
    </lineage>
</organism>
<protein>
    <submittedName>
        <fullName evidence="2">Uncharacterized protein</fullName>
    </submittedName>
</protein>
<proteinExistence type="predicted"/>
<sequence>MPETHSFLDYVFGPVDYPVWWIIGGVMLLLLGIGFVAGVFVWTLPIEVLRRIPVIRTITYRVLTFKFRRSLGRIAQQHDAGDIDTREACHQVSRVFRLFVALRTGSQMREMTASDVALDSALAAPALRVLELTYPGQFSVAEPQVVSAAVAEAQKVVAEWV</sequence>
<feature type="transmembrane region" description="Helical" evidence="1">
    <location>
        <begin position="20"/>
        <end position="42"/>
    </location>
</feature>
<dbReference type="AlphaFoldDB" id="A0A1S1LKA0"/>
<name>A0A1S1LKA0_MYCCH</name>
<evidence type="ECO:0000313" key="3">
    <source>
        <dbReference type="Proteomes" id="UP000180043"/>
    </source>
</evidence>
<dbReference type="RefSeq" id="WP_070948080.1">
    <property type="nucleotide sequence ID" value="NZ_MLIQ01000049.1"/>
</dbReference>
<reference evidence="2 3" key="1">
    <citation type="submission" date="2016-10" db="EMBL/GenBank/DDBJ databases">
        <title>Evaluation of Human, Veterinary and Environmental Mycobacterium chelonae Isolates by Core Genome Phylogenomic Analysis, Targeted Gene Comparison, and Anti-microbial Susceptibility Patterns: A Tale of Mistaken Identities.</title>
        <authorList>
            <person name="Fogelson S.B."/>
            <person name="Camus A.C."/>
            <person name="Lorenz W."/>
            <person name="Vasireddy R."/>
            <person name="Vasireddy S."/>
            <person name="Smith T."/>
            <person name="Brown-Elliott B.A."/>
            <person name="Wallace R.J.Jr."/>
            <person name="Hasan N.A."/>
            <person name="Reischl U."/>
            <person name="Sanchez S."/>
        </authorList>
    </citation>
    <scope>NUCLEOTIDE SEQUENCE [LARGE SCALE GENOMIC DNA]</scope>
    <source>
        <strain evidence="2 3">15515</strain>
    </source>
</reference>
<dbReference type="Proteomes" id="UP000180043">
    <property type="component" value="Unassembled WGS sequence"/>
</dbReference>